<comment type="similarity">
    <text evidence="1">Belongs to the LysR transcriptional regulatory family.</text>
</comment>
<evidence type="ECO:0000256" key="1">
    <source>
        <dbReference type="ARBA" id="ARBA00009437"/>
    </source>
</evidence>
<accession>A0ABQ5VKS3</accession>
<evidence type="ECO:0000256" key="4">
    <source>
        <dbReference type="ARBA" id="ARBA00023163"/>
    </source>
</evidence>
<feature type="domain" description="HTH lysR-type" evidence="5">
    <location>
        <begin position="6"/>
        <end position="63"/>
    </location>
</feature>
<dbReference type="Pfam" id="PF00126">
    <property type="entry name" value="HTH_1"/>
    <property type="match status" value="1"/>
</dbReference>
<evidence type="ECO:0000256" key="3">
    <source>
        <dbReference type="ARBA" id="ARBA00023125"/>
    </source>
</evidence>
<gene>
    <name evidence="6" type="ORF">GCM10007927_25330</name>
</gene>
<reference evidence="6" key="1">
    <citation type="journal article" date="2014" name="Int. J. Syst. Evol. Microbiol.">
        <title>Complete genome of a new Firmicutes species belonging to the dominant human colonic microbiota ('Ruminococcus bicirculans') reveals two chromosomes and a selective capacity to utilize plant glucans.</title>
        <authorList>
            <consortium name="NISC Comparative Sequencing Program"/>
            <person name="Wegmann U."/>
            <person name="Louis P."/>
            <person name="Goesmann A."/>
            <person name="Henrissat B."/>
            <person name="Duncan S.H."/>
            <person name="Flint H.J."/>
        </authorList>
    </citation>
    <scope>NUCLEOTIDE SEQUENCE</scope>
    <source>
        <strain evidence="6">NBRC 109915</strain>
    </source>
</reference>
<evidence type="ECO:0000259" key="5">
    <source>
        <dbReference type="PROSITE" id="PS50931"/>
    </source>
</evidence>
<name>A0ABQ5VKS3_9RHOB</name>
<dbReference type="SUPFAM" id="SSF53850">
    <property type="entry name" value="Periplasmic binding protein-like II"/>
    <property type="match status" value="1"/>
</dbReference>
<dbReference type="PANTHER" id="PTHR30579:SF2">
    <property type="entry name" value="HTH-TYPE TRANSCRIPTIONAL REGULATOR ARGP"/>
    <property type="match status" value="1"/>
</dbReference>
<keyword evidence="2" id="KW-0805">Transcription regulation</keyword>
<keyword evidence="7" id="KW-1185">Reference proteome</keyword>
<dbReference type="InterPro" id="IPR036390">
    <property type="entry name" value="WH_DNA-bd_sf"/>
</dbReference>
<protein>
    <submittedName>
        <fullName evidence="6">LysR family transcriptional regulator</fullName>
    </submittedName>
</protein>
<keyword evidence="3" id="KW-0238">DNA-binding</keyword>
<evidence type="ECO:0000313" key="6">
    <source>
        <dbReference type="EMBL" id="GLQ27730.1"/>
    </source>
</evidence>
<organism evidence="6 7">
    <name type="scientific">Sulfitobacter pacificus</name>
    <dbReference type="NCBI Taxonomy" id="1499314"/>
    <lineage>
        <taxon>Bacteria</taxon>
        <taxon>Pseudomonadati</taxon>
        <taxon>Pseudomonadota</taxon>
        <taxon>Alphaproteobacteria</taxon>
        <taxon>Rhodobacterales</taxon>
        <taxon>Roseobacteraceae</taxon>
        <taxon>Sulfitobacter</taxon>
    </lineage>
</organism>
<dbReference type="Pfam" id="PF03466">
    <property type="entry name" value="LysR_substrate"/>
    <property type="match status" value="1"/>
</dbReference>
<dbReference type="InterPro" id="IPR036388">
    <property type="entry name" value="WH-like_DNA-bd_sf"/>
</dbReference>
<proteinExistence type="inferred from homology"/>
<evidence type="ECO:0000313" key="7">
    <source>
        <dbReference type="Proteomes" id="UP001161388"/>
    </source>
</evidence>
<dbReference type="InterPro" id="IPR050176">
    <property type="entry name" value="LTTR"/>
</dbReference>
<dbReference type="RefSeq" id="WP_284373959.1">
    <property type="nucleotide sequence ID" value="NZ_BSNL01000001.1"/>
</dbReference>
<dbReference type="Gene3D" id="1.10.10.10">
    <property type="entry name" value="Winged helix-like DNA-binding domain superfamily/Winged helix DNA-binding domain"/>
    <property type="match status" value="1"/>
</dbReference>
<dbReference type="Gene3D" id="3.40.190.290">
    <property type="match status" value="1"/>
</dbReference>
<dbReference type="CDD" id="cd05466">
    <property type="entry name" value="PBP2_LTTR_substrate"/>
    <property type="match status" value="1"/>
</dbReference>
<dbReference type="PANTHER" id="PTHR30579">
    <property type="entry name" value="TRANSCRIPTIONAL REGULATOR"/>
    <property type="match status" value="1"/>
</dbReference>
<dbReference type="InterPro" id="IPR005119">
    <property type="entry name" value="LysR_subst-bd"/>
</dbReference>
<dbReference type="EMBL" id="BSNL01000001">
    <property type="protein sequence ID" value="GLQ27730.1"/>
    <property type="molecule type" value="Genomic_DNA"/>
</dbReference>
<dbReference type="PRINTS" id="PR00039">
    <property type="entry name" value="HTHLYSR"/>
</dbReference>
<dbReference type="InterPro" id="IPR000847">
    <property type="entry name" value="LysR_HTH_N"/>
</dbReference>
<dbReference type="Proteomes" id="UP001161388">
    <property type="component" value="Unassembled WGS sequence"/>
</dbReference>
<reference evidence="6" key="2">
    <citation type="submission" date="2023-01" db="EMBL/GenBank/DDBJ databases">
        <title>Draft genome sequence of Sulfitobacter pacificus strain NBRC 109915.</title>
        <authorList>
            <person name="Sun Q."/>
            <person name="Mori K."/>
        </authorList>
    </citation>
    <scope>NUCLEOTIDE SEQUENCE</scope>
    <source>
        <strain evidence="6">NBRC 109915</strain>
    </source>
</reference>
<keyword evidence="4" id="KW-0804">Transcription</keyword>
<comment type="caution">
    <text evidence="6">The sequence shown here is derived from an EMBL/GenBank/DDBJ whole genome shotgun (WGS) entry which is preliminary data.</text>
</comment>
<dbReference type="SUPFAM" id="SSF46785">
    <property type="entry name" value="Winged helix' DNA-binding domain"/>
    <property type="match status" value="1"/>
</dbReference>
<sequence>MISHHFTLKQLEALVWVADLGSFRKAAHHLNTTQPNISARIAGIETTLGLPLMLRDAGSVRMTPRGSEVLAQARIILQEATRMIEIAGRPDLVDDRLRLGVTELVAATWLRPLIVRLKEVYPNVSVELTVDLSRNLDRELVSNTLDLALQTAPFGTATSGNIDIGNYGYVWVAAPALAQQLDANDVTQAALIKHPILTHTRHTQAYLEVVEHFDTKSAGAMRIVPSNSLSAAMHMAMDGLGIAVLPRALLAQHLSEGSLSEIPHSWRPSPLRVAARYHAERAATFVRDAAEIAASCAAGFEGMPLDQTK</sequence>
<evidence type="ECO:0000256" key="2">
    <source>
        <dbReference type="ARBA" id="ARBA00023015"/>
    </source>
</evidence>
<dbReference type="PROSITE" id="PS50931">
    <property type="entry name" value="HTH_LYSR"/>
    <property type="match status" value="1"/>
</dbReference>